<evidence type="ECO:0008006" key="8">
    <source>
        <dbReference type="Google" id="ProtNLM"/>
    </source>
</evidence>
<accession>A0A1Y4SIT8</accession>
<protein>
    <recommendedName>
        <fullName evidence="8">Tyr recombinase domain-containing protein</fullName>
    </recommendedName>
</protein>
<dbReference type="PROSITE" id="PS51898">
    <property type="entry name" value="TYR_RECOMBINASE"/>
    <property type="match status" value="1"/>
</dbReference>
<dbReference type="InterPro" id="IPR044068">
    <property type="entry name" value="CB"/>
</dbReference>
<organism evidence="6 7">
    <name type="scientific">Massilimicrobiota timonensis</name>
    <dbReference type="NCBI Taxonomy" id="1776392"/>
    <lineage>
        <taxon>Bacteria</taxon>
        <taxon>Bacillati</taxon>
        <taxon>Bacillota</taxon>
        <taxon>Erysipelotrichia</taxon>
        <taxon>Erysipelotrichales</taxon>
        <taxon>Erysipelotrichaceae</taxon>
        <taxon>Massilimicrobiota</taxon>
    </lineage>
</organism>
<dbReference type="InterPro" id="IPR013762">
    <property type="entry name" value="Integrase-like_cat_sf"/>
</dbReference>
<evidence type="ECO:0000256" key="2">
    <source>
        <dbReference type="ARBA" id="ARBA00023172"/>
    </source>
</evidence>
<feature type="domain" description="Tyr recombinase" evidence="4">
    <location>
        <begin position="98"/>
        <end position="285"/>
    </location>
</feature>
<gene>
    <name evidence="6" type="ORF">B5E75_14005</name>
</gene>
<evidence type="ECO:0000259" key="4">
    <source>
        <dbReference type="PROSITE" id="PS51898"/>
    </source>
</evidence>
<dbReference type="GO" id="GO:0015074">
    <property type="term" value="P:DNA integration"/>
    <property type="evidence" value="ECO:0007669"/>
    <property type="project" value="InterPro"/>
</dbReference>
<dbReference type="GO" id="GO:0003677">
    <property type="term" value="F:DNA binding"/>
    <property type="evidence" value="ECO:0007669"/>
    <property type="project" value="UniProtKB-UniRule"/>
</dbReference>
<evidence type="ECO:0000313" key="6">
    <source>
        <dbReference type="EMBL" id="OUQ29799.1"/>
    </source>
</evidence>
<dbReference type="Pfam" id="PF00589">
    <property type="entry name" value="Phage_integrase"/>
    <property type="match status" value="1"/>
</dbReference>
<dbReference type="InterPro" id="IPR011010">
    <property type="entry name" value="DNA_brk_join_enz"/>
</dbReference>
<dbReference type="EMBL" id="NFLJ01000075">
    <property type="protein sequence ID" value="OUQ29799.1"/>
    <property type="molecule type" value="Genomic_DNA"/>
</dbReference>
<keyword evidence="2" id="KW-0233">DNA recombination</keyword>
<feature type="domain" description="Core-binding (CB)" evidence="5">
    <location>
        <begin position="1"/>
        <end position="75"/>
    </location>
</feature>
<sequence length="295" mass="33894">MIYLKTNCDYKKSTIKHKELSVRKMMNIIIELKISSIDKIDRGVIETIVSSFIHETPKSVTHNLGDLKQFFQFCFDSSLSRTNIVSYFPIIRTPHETRIPHSLSVEEAKQLLASIDRSDSKGKRDYAILMIASHLGLRAIDIINLKLSSFNWELKTITIKQEKTNHTIILPLLNDVGWSIIDYIKNGRPNVESEYLFIEHRAPYDRFSSSSAISSIFTRRMHDAKLNIGRNRRCGIHSLRHTLGTALLEKETPLPVISQILGHQSIKSTETYMRINLRGLSECPIDPERVFDDEV</sequence>
<evidence type="ECO:0000256" key="1">
    <source>
        <dbReference type="ARBA" id="ARBA00023125"/>
    </source>
</evidence>
<proteinExistence type="predicted"/>
<dbReference type="CDD" id="cd01188">
    <property type="entry name" value="INT_RitA_C_like"/>
    <property type="match status" value="1"/>
</dbReference>
<dbReference type="OrthoDB" id="9785687at2"/>
<evidence type="ECO:0000313" key="7">
    <source>
        <dbReference type="Proteomes" id="UP000195305"/>
    </source>
</evidence>
<dbReference type="PANTHER" id="PTHR30349:SF81">
    <property type="entry name" value="TYROSINE RECOMBINASE XERC"/>
    <property type="match status" value="1"/>
</dbReference>
<dbReference type="Gene3D" id="1.10.443.10">
    <property type="entry name" value="Intergrase catalytic core"/>
    <property type="match status" value="1"/>
</dbReference>
<evidence type="ECO:0000256" key="3">
    <source>
        <dbReference type="PROSITE-ProRule" id="PRU01248"/>
    </source>
</evidence>
<dbReference type="SUPFAM" id="SSF56349">
    <property type="entry name" value="DNA breaking-rejoining enzymes"/>
    <property type="match status" value="1"/>
</dbReference>
<dbReference type="PROSITE" id="PS51900">
    <property type="entry name" value="CB"/>
    <property type="match status" value="1"/>
</dbReference>
<name>A0A1Y4SIT8_9FIRM</name>
<dbReference type="PANTHER" id="PTHR30349">
    <property type="entry name" value="PHAGE INTEGRASE-RELATED"/>
    <property type="match status" value="1"/>
</dbReference>
<dbReference type="InterPro" id="IPR002104">
    <property type="entry name" value="Integrase_catalytic"/>
</dbReference>
<keyword evidence="1 3" id="KW-0238">DNA-binding</keyword>
<reference evidence="6 7" key="1">
    <citation type="journal article" date="2018" name="BMC Genomics">
        <title>Whole genome sequencing and function prediction of 133 gut anaerobes isolated from chicken caecum in pure cultures.</title>
        <authorList>
            <person name="Medvecky M."/>
            <person name="Cejkova D."/>
            <person name="Polansky O."/>
            <person name="Karasova D."/>
            <person name="Kubasova T."/>
            <person name="Cizek A."/>
            <person name="Rychlik I."/>
        </authorList>
    </citation>
    <scope>NUCLEOTIDE SEQUENCE [LARGE SCALE GENOMIC DNA]</scope>
    <source>
        <strain evidence="6 7">An13</strain>
    </source>
</reference>
<dbReference type="GO" id="GO:0006310">
    <property type="term" value="P:DNA recombination"/>
    <property type="evidence" value="ECO:0007669"/>
    <property type="project" value="UniProtKB-KW"/>
</dbReference>
<dbReference type="AlphaFoldDB" id="A0A1Y4SIT8"/>
<comment type="caution">
    <text evidence="6">The sequence shown here is derived from an EMBL/GenBank/DDBJ whole genome shotgun (WGS) entry which is preliminary data.</text>
</comment>
<evidence type="ECO:0000259" key="5">
    <source>
        <dbReference type="PROSITE" id="PS51900"/>
    </source>
</evidence>
<keyword evidence="7" id="KW-1185">Reference proteome</keyword>
<dbReference type="InterPro" id="IPR050090">
    <property type="entry name" value="Tyrosine_recombinase_XerCD"/>
</dbReference>
<dbReference type="Proteomes" id="UP000195305">
    <property type="component" value="Unassembled WGS sequence"/>
</dbReference>